<organism evidence="2 3">
    <name type="scientific">Orbilia ellipsospora</name>
    <dbReference type="NCBI Taxonomy" id="2528407"/>
    <lineage>
        <taxon>Eukaryota</taxon>
        <taxon>Fungi</taxon>
        <taxon>Dikarya</taxon>
        <taxon>Ascomycota</taxon>
        <taxon>Pezizomycotina</taxon>
        <taxon>Orbiliomycetes</taxon>
        <taxon>Orbiliales</taxon>
        <taxon>Orbiliaceae</taxon>
        <taxon>Orbilia</taxon>
    </lineage>
</organism>
<name>A0AAV9XNY8_9PEZI</name>
<protein>
    <recommendedName>
        <fullName evidence="1">Non-haem dioxygenase N-terminal domain-containing protein</fullName>
    </recommendedName>
</protein>
<reference evidence="2 3" key="1">
    <citation type="submission" date="2019-10" db="EMBL/GenBank/DDBJ databases">
        <authorList>
            <person name="Palmer J.M."/>
        </authorList>
    </citation>
    <scope>NUCLEOTIDE SEQUENCE [LARGE SCALE GENOMIC DNA]</scope>
    <source>
        <strain evidence="2 3">TWF694</strain>
    </source>
</reference>
<gene>
    <name evidence="2" type="ORF">TWF694_006833</name>
</gene>
<accession>A0AAV9XNY8</accession>
<dbReference type="SUPFAM" id="SSF51197">
    <property type="entry name" value="Clavaminate synthase-like"/>
    <property type="match status" value="1"/>
</dbReference>
<evidence type="ECO:0000313" key="3">
    <source>
        <dbReference type="Proteomes" id="UP001365542"/>
    </source>
</evidence>
<dbReference type="Gene3D" id="2.60.120.330">
    <property type="entry name" value="B-lactam Antibiotic, Isopenicillin N Synthase, Chain"/>
    <property type="match status" value="1"/>
</dbReference>
<dbReference type="AlphaFoldDB" id="A0AAV9XNY8"/>
<sequence>MNTLPIVDISPFLLSSSDSTPSAKQTAAKQLYAACHDVGFFYLAGHNIPPEQCNRLLKTVKEWMLTATTDEKEAIARREAGDGVGDGARGYQRLGENVTGGKSVSDISPGMIDSGFQLKVV</sequence>
<dbReference type="EMBL" id="JAVHJO010000002">
    <property type="protein sequence ID" value="KAK6542894.1"/>
    <property type="molecule type" value="Genomic_DNA"/>
</dbReference>
<proteinExistence type="predicted"/>
<keyword evidence="3" id="KW-1185">Reference proteome</keyword>
<evidence type="ECO:0000259" key="1">
    <source>
        <dbReference type="Pfam" id="PF14226"/>
    </source>
</evidence>
<dbReference type="InterPro" id="IPR027443">
    <property type="entry name" value="IPNS-like_sf"/>
</dbReference>
<dbReference type="Proteomes" id="UP001365542">
    <property type="component" value="Unassembled WGS sequence"/>
</dbReference>
<dbReference type="InterPro" id="IPR026992">
    <property type="entry name" value="DIOX_N"/>
</dbReference>
<evidence type="ECO:0000313" key="2">
    <source>
        <dbReference type="EMBL" id="KAK6542894.1"/>
    </source>
</evidence>
<dbReference type="Pfam" id="PF14226">
    <property type="entry name" value="DIOX_N"/>
    <property type="match status" value="1"/>
</dbReference>
<feature type="domain" description="Non-haem dioxygenase N-terminal" evidence="1">
    <location>
        <begin position="4"/>
        <end position="103"/>
    </location>
</feature>
<comment type="caution">
    <text evidence="2">The sequence shown here is derived from an EMBL/GenBank/DDBJ whole genome shotgun (WGS) entry which is preliminary data.</text>
</comment>